<dbReference type="SUPFAM" id="SSF47699">
    <property type="entry name" value="Bifunctional inhibitor/lipid-transfer protein/seed storage 2S albumin"/>
    <property type="match status" value="1"/>
</dbReference>
<dbReference type="EMBL" id="KE345517">
    <property type="protein sequence ID" value="EXC05101.1"/>
    <property type="molecule type" value="Genomic_DNA"/>
</dbReference>
<proteinExistence type="predicted"/>
<evidence type="ECO:0000256" key="1">
    <source>
        <dbReference type="ARBA" id="ARBA00003211"/>
    </source>
</evidence>
<protein>
    <recommendedName>
        <fullName evidence="7">Bifunctional inhibitor/plant lipid transfer protein/seed storage helical domain-containing protein</fullName>
    </recommendedName>
</protein>
<keyword evidence="4" id="KW-0732">Signal</keyword>
<organism evidence="5 6">
    <name type="scientific">Morus notabilis</name>
    <dbReference type="NCBI Taxonomy" id="981085"/>
    <lineage>
        <taxon>Eukaryota</taxon>
        <taxon>Viridiplantae</taxon>
        <taxon>Streptophyta</taxon>
        <taxon>Embryophyta</taxon>
        <taxon>Tracheophyta</taxon>
        <taxon>Spermatophyta</taxon>
        <taxon>Magnoliopsida</taxon>
        <taxon>eudicotyledons</taxon>
        <taxon>Gunneridae</taxon>
        <taxon>Pentapetalae</taxon>
        <taxon>rosids</taxon>
        <taxon>fabids</taxon>
        <taxon>Rosales</taxon>
        <taxon>Moraceae</taxon>
        <taxon>Moreae</taxon>
        <taxon>Morus</taxon>
    </lineage>
</organism>
<evidence type="ECO:0000256" key="2">
    <source>
        <dbReference type="ARBA" id="ARBA00022448"/>
    </source>
</evidence>
<dbReference type="AlphaFoldDB" id="W9RRY3"/>
<gene>
    <name evidence="5" type="ORF">L484_011890</name>
</gene>
<feature type="signal peptide" evidence="4">
    <location>
        <begin position="1"/>
        <end position="16"/>
    </location>
</feature>
<reference evidence="6" key="1">
    <citation type="submission" date="2013-01" db="EMBL/GenBank/DDBJ databases">
        <title>Draft Genome Sequence of a Mulberry Tree, Morus notabilis C.K. Schneid.</title>
        <authorList>
            <person name="He N."/>
            <person name="Zhao S."/>
        </authorList>
    </citation>
    <scope>NUCLEOTIDE SEQUENCE</scope>
</reference>
<dbReference type="GO" id="GO:0008289">
    <property type="term" value="F:lipid binding"/>
    <property type="evidence" value="ECO:0007669"/>
    <property type="project" value="UniProtKB-KW"/>
</dbReference>
<dbReference type="Gene3D" id="1.10.110.10">
    <property type="entry name" value="Plant lipid-transfer and hydrophobic proteins"/>
    <property type="match status" value="1"/>
</dbReference>
<dbReference type="InterPro" id="IPR036312">
    <property type="entry name" value="Bifun_inhib/LTP/seed_sf"/>
</dbReference>
<sequence length="131" mass="14727">MAKLMRILTLIVPSLATAVRHSTGTGETKRESDDFEEDERLRGVVSYCEMLLTTTCDQQDDQKSPRPCILSDVDFCCIQLAALQEKDRCTAMKVVAERGRGGDGDVDVEKLLKMAREMPDVCNLPPYRCPW</sequence>
<keyword evidence="2" id="KW-0813">Transport</keyword>
<dbReference type="KEGG" id="mnt:21395129"/>
<evidence type="ECO:0008006" key="7">
    <source>
        <dbReference type="Google" id="ProtNLM"/>
    </source>
</evidence>
<feature type="chain" id="PRO_5004931559" description="Bifunctional inhibitor/plant lipid transfer protein/seed storage helical domain-containing protein" evidence="4">
    <location>
        <begin position="17"/>
        <end position="131"/>
    </location>
</feature>
<evidence type="ECO:0000313" key="6">
    <source>
        <dbReference type="Proteomes" id="UP000030645"/>
    </source>
</evidence>
<evidence type="ECO:0000313" key="5">
    <source>
        <dbReference type="EMBL" id="EXC05101.1"/>
    </source>
</evidence>
<dbReference type="Proteomes" id="UP000030645">
    <property type="component" value="Unassembled WGS sequence"/>
</dbReference>
<accession>W9RRY3</accession>
<comment type="function">
    <text evidence="1">Plant non-specific lipid-transfer proteins transfer phospholipids as well as galactolipids across membranes. May play a role in wax or cutin deposition in the cell walls of expanding epidermal cells and certain secretory tissues.</text>
</comment>
<keyword evidence="3" id="KW-0446">Lipid-binding</keyword>
<evidence type="ECO:0000256" key="4">
    <source>
        <dbReference type="SAM" id="SignalP"/>
    </source>
</evidence>
<keyword evidence="6" id="KW-1185">Reference proteome</keyword>
<name>W9RRY3_9ROSA</name>
<evidence type="ECO:0000256" key="3">
    <source>
        <dbReference type="ARBA" id="ARBA00023121"/>
    </source>
</evidence>